<dbReference type="RefSeq" id="XP_033590140.1">
    <property type="nucleotide sequence ID" value="XM_033733625.1"/>
</dbReference>
<protein>
    <submittedName>
        <fullName evidence="2">Uncharacterized protein</fullName>
    </submittedName>
</protein>
<gene>
    <name evidence="2" type="ORF">BDY17DRAFT_297637</name>
</gene>
<keyword evidence="3" id="KW-1185">Reference proteome</keyword>
<sequence length="265" mass="29533">MIPDTDTSGALQHLTRVLDSMRSAKEVKEAKEEMERVKPELDRWSEEQTVLQQQIDDQLRALDDLDMSDVQKVKDRLEAIDEMLKEQRLGTPRDHNVTMRWSHAILRMCRAWSDCADARADCLPPGEEICIQKLSDCGENARRELARASTETEYGKTREEWARQYELAQNEASTASQKKEDQDECQSADHGGGQLEAQHGGQIDGGAEDVIGSQAGGNSEAHVADHSKEHTEGHDGTQVHDHGGARAEDHGVAQVNDSVGQREKE</sequence>
<name>A0A6A6PU02_9PEZI</name>
<proteinExistence type="predicted"/>
<dbReference type="GeneID" id="54474627"/>
<dbReference type="AlphaFoldDB" id="A0A6A6PU02"/>
<dbReference type="EMBL" id="MU001635">
    <property type="protein sequence ID" value="KAF2483570.1"/>
    <property type="molecule type" value="Genomic_DNA"/>
</dbReference>
<reference evidence="2" key="1">
    <citation type="journal article" date="2020" name="Stud. Mycol.">
        <title>101 Dothideomycetes genomes: a test case for predicting lifestyles and emergence of pathogens.</title>
        <authorList>
            <person name="Haridas S."/>
            <person name="Albert R."/>
            <person name="Binder M."/>
            <person name="Bloem J."/>
            <person name="Labutti K."/>
            <person name="Salamov A."/>
            <person name="Andreopoulos B."/>
            <person name="Baker S."/>
            <person name="Barry K."/>
            <person name="Bills G."/>
            <person name="Bluhm B."/>
            <person name="Cannon C."/>
            <person name="Castanera R."/>
            <person name="Culley D."/>
            <person name="Daum C."/>
            <person name="Ezra D."/>
            <person name="Gonzalez J."/>
            <person name="Henrissat B."/>
            <person name="Kuo A."/>
            <person name="Liang C."/>
            <person name="Lipzen A."/>
            <person name="Lutzoni F."/>
            <person name="Magnuson J."/>
            <person name="Mondo S."/>
            <person name="Nolan M."/>
            <person name="Ohm R."/>
            <person name="Pangilinan J."/>
            <person name="Park H.-J."/>
            <person name="Ramirez L."/>
            <person name="Alfaro M."/>
            <person name="Sun H."/>
            <person name="Tritt A."/>
            <person name="Yoshinaga Y."/>
            <person name="Zwiers L.-H."/>
            <person name="Turgeon B."/>
            <person name="Goodwin S."/>
            <person name="Spatafora J."/>
            <person name="Crous P."/>
            <person name="Grigoriev I."/>
        </authorList>
    </citation>
    <scope>NUCLEOTIDE SEQUENCE</scope>
    <source>
        <strain evidence="2">CBS 113389</strain>
    </source>
</reference>
<evidence type="ECO:0000313" key="2">
    <source>
        <dbReference type="EMBL" id="KAF2483570.1"/>
    </source>
</evidence>
<accession>A0A6A6PU02</accession>
<dbReference type="Proteomes" id="UP000799767">
    <property type="component" value="Unassembled WGS sequence"/>
</dbReference>
<organism evidence="2 3">
    <name type="scientific">Neohortaea acidophila</name>
    <dbReference type="NCBI Taxonomy" id="245834"/>
    <lineage>
        <taxon>Eukaryota</taxon>
        <taxon>Fungi</taxon>
        <taxon>Dikarya</taxon>
        <taxon>Ascomycota</taxon>
        <taxon>Pezizomycotina</taxon>
        <taxon>Dothideomycetes</taxon>
        <taxon>Dothideomycetidae</taxon>
        <taxon>Mycosphaerellales</taxon>
        <taxon>Teratosphaeriaceae</taxon>
        <taxon>Neohortaea</taxon>
    </lineage>
</organism>
<evidence type="ECO:0000256" key="1">
    <source>
        <dbReference type="SAM" id="MobiDB-lite"/>
    </source>
</evidence>
<feature type="region of interest" description="Disordered" evidence="1">
    <location>
        <begin position="168"/>
        <end position="265"/>
    </location>
</feature>
<feature type="compositionally biased region" description="Basic and acidic residues" evidence="1">
    <location>
        <begin position="222"/>
        <end position="251"/>
    </location>
</feature>
<evidence type="ECO:0000313" key="3">
    <source>
        <dbReference type="Proteomes" id="UP000799767"/>
    </source>
</evidence>